<keyword evidence="2" id="KW-1185">Reference proteome</keyword>
<dbReference type="EMBL" id="KL584824">
    <property type="protein sequence ID" value="KEQ67565.1"/>
    <property type="molecule type" value="Genomic_DNA"/>
</dbReference>
<proteinExistence type="predicted"/>
<dbReference type="AlphaFoldDB" id="A0A074W381"/>
<dbReference type="GeneID" id="63920683"/>
<gene>
    <name evidence="1" type="ORF">M437DRAFT_80209</name>
</gene>
<dbReference type="HOGENOM" id="CLU_1365993_0_0_1"/>
<name>A0A074W381_AURM1</name>
<dbReference type="Proteomes" id="UP000030672">
    <property type="component" value="Unassembled WGS sequence"/>
</dbReference>
<evidence type="ECO:0000313" key="1">
    <source>
        <dbReference type="EMBL" id="KEQ67565.1"/>
    </source>
</evidence>
<organism evidence="1 2">
    <name type="scientific">Aureobasidium melanogenum (strain CBS 110374)</name>
    <name type="common">Aureobasidium pullulans var. melanogenum</name>
    <dbReference type="NCBI Taxonomy" id="1043003"/>
    <lineage>
        <taxon>Eukaryota</taxon>
        <taxon>Fungi</taxon>
        <taxon>Dikarya</taxon>
        <taxon>Ascomycota</taxon>
        <taxon>Pezizomycotina</taxon>
        <taxon>Dothideomycetes</taxon>
        <taxon>Dothideomycetidae</taxon>
        <taxon>Dothideales</taxon>
        <taxon>Saccotheciaceae</taxon>
        <taxon>Aureobasidium</taxon>
    </lineage>
</organism>
<sequence length="200" mass="22711">MSPVPFTMQLRSATARQSGKLVHHHEHIIANGRRALKVYFNDAPGRPKSLAFFHQPRRGLKLKLKLGKVTPKTTTEATEAQELVEPKKLVHHYEHLVLRNRRALRVHMNSDQGNPETLTFFHQPRSGGLRLRLGKPLKTPLCQRLSGEQTRSIKDRVRRHSGQTNILNDAYVSAKADLLLAAAEEQQMDGGEIKVEDIER</sequence>
<reference evidence="1 2" key="1">
    <citation type="journal article" date="2014" name="BMC Genomics">
        <title>Genome sequencing of four Aureobasidium pullulans varieties: biotechnological potential, stress tolerance, and description of new species.</title>
        <authorList>
            <person name="Gostin Ar C."/>
            <person name="Ohm R.A."/>
            <person name="Kogej T."/>
            <person name="Sonjak S."/>
            <person name="Turk M."/>
            <person name="Zajc J."/>
            <person name="Zalar P."/>
            <person name="Grube M."/>
            <person name="Sun H."/>
            <person name="Han J."/>
            <person name="Sharma A."/>
            <person name="Chiniquy J."/>
            <person name="Ngan C.Y."/>
            <person name="Lipzen A."/>
            <person name="Barry K."/>
            <person name="Grigoriev I.V."/>
            <person name="Gunde-Cimerman N."/>
        </authorList>
    </citation>
    <scope>NUCLEOTIDE SEQUENCE [LARGE SCALE GENOMIC DNA]</scope>
    <source>
        <strain evidence="1 2">CBS 110374</strain>
    </source>
</reference>
<accession>A0A074W381</accession>
<evidence type="ECO:0000313" key="2">
    <source>
        <dbReference type="Proteomes" id="UP000030672"/>
    </source>
</evidence>
<dbReference type="RefSeq" id="XP_040884588.1">
    <property type="nucleotide sequence ID" value="XM_041027310.1"/>
</dbReference>
<protein>
    <submittedName>
        <fullName evidence="1">Uncharacterized protein</fullName>
    </submittedName>
</protein>